<proteinExistence type="predicted"/>
<sequence>MLVEATLVDKNLLKELRCREEELTKAQLQQKLLEENLRQREQELAAREIDLLERELHIMIIQQQTAPTPERRKGKFQRKRLKFLKKEPGQNISLPSDFRHTITVKHTVDRKARNPSSPNSPPGSPSIPRLRAIAHLIILVLVVPADGVKGKTWGPSTLHQRERGQIITRVVDGVPGGPKRWSRSAPNLEKHAAAARGGGPPNIAALQEIGMDDQDCQERVE</sequence>
<organism evidence="3 4">
    <name type="scientific">Periplaneta americana</name>
    <name type="common">American cockroach</name>
    <name type="synonym">Blatta americana</name>
    <dbReference type="NCBI Taxonomy" id="6978"/>
    <lineage>
        <taxon>Eukaryota</taxon>
        <taxon>Metazoa</taxon>
        <taxon>Ecdysozoa</taxon>
        <taxon>Arthropoda</taxon>
        <taxon>Hexapoda</taxon>
        <taxon>Insecta</taxon>
        <taxon>Pterygota</taxon>
        <taxon>Neoptera</taxon>
        <taxon>Polyneoptera</taxon>
        <taxon>Dictyoptera</taxon>
        <taxon>Blattodea</taxon>
        <taxon>Blattoidea</taxon>
        <taxon>Blattidae</taxon>
        <taxon>Blattinae</taxon>
        <taxon>Periplaneta</taxon>
    </lineage>
</organism>
<keyword evidence="1" id="KW-0175">Coiled coil</keyword>
<gene>
    <name evidence="3" type="ORF">ANN_24628</name>
</gene>
<accession>A0ABQ8S3W9</accession>
<keyword evidence="4" id="KW-1185">Reference proteome</keyword>
<feature type="region of interest" description="Disordered" evidence="2">
    <location>
        <begin position="108"/>
        <end position="127"/>
    </location>
</feature>
<evidence type="ECO:0000256" key="2">
    <source>
        <dbReference type="SAM" id="MobiDB-lite"/>
    </source>
</evidence>
<evidence type="ECO:0000313" key="3">
    <source>
        <dbReference type="EMBL" id="KAJ4428584.1"/>
    </source>
</evidence>
<reference evidence="3 4" key="1">
    <citation type="journal article" date="2022" name="Allergy">
        <title>Genome assembly and annotation of Periplaneta americana reveal a comprehensive cockroach allergen profile.</title>
        <authorList>
            <person name="Wang L."/>
            <person name="Xiong Q."/>
            <person name="Saelim N."/>
            <person name="Wang L."/>
            <person name="Nong W."/>
            <person name="Wan A.T."/>
            <person name="Shi M."/>
            <person name="Liu X."/>
            <person name="Cao Q."/>
            <person name="Hui J.H.L."/>
            <person name="Sookrung N."/>
            <person name="Leung T.F."/>
            <person name="Tungtrongchitr A."/>
            <person name="Tsui S.K.W."/>
        </authorList>
    </citation>
    <scope>NUCLEOTIDE SEQUENCE [LARGE SCALE GENOMIC DNA]</scope>
    <source>
        <strain evidence="3">PWHHKU_190912</strain>
    </source>
</reference>
<dbReference type="EMBL" id="JAJSOF020000037">
    <property type="protein sequence ID" value="KAJ4428584.1"/>
    <property type="molecule type" value="Genomic_DNA"/>
</dbReference>
<evidence type="ECO:0000313" key="4">
    <source>
        <dbReference type="Proteomes" id="UP001148838"/>
    </source>
</evidence>
<name>A0ABQ8S3W9_PERAM</name>
<feature type="coiled-coil region" evidence="1">
    <location>
        <begin position="16"/>
        <end position="43"/>
    </location>
</feature>
<protein>
    <submittedName>
        <fullName evidence="3">Uncharacterized protein</fullName>
    </submittedName>
</protein>
<evidence type="ECO:0000256" key="1">
    <source>
        <dbReference type="SAM" id="Coils"/>
    </source>
</evidence>
<dbReference type="Proteomes" id="UP001148838">
    <property type="component" value="Unassembled WGS sequence"/>
</dbReference>
<comment type="caution">
    <text evidence="3">The sequence shown here is derived from an EMBL/GenBank/DDBJ whole genome shotgun (WGS) entry which is preliminary data.</text>
</comment>